<comment type="caution">
    <text evidence="1">The sequence shown here is derived from an EMBL/GenBank/DDBJ whole genome shotgun (WGS) entry which is preliminary data.</text>
</comment>
<name>A0ACA9T177_9GLOM</name>
<dbReference type="Proteomes" id="UP000789920">
    <property type="component" value="Unassembled WGS sequence"/>
</dbReference>
<feature type="non-terminal residue" evidence="1">
    <location>
        <position position="1"/>
    </location>
</feature>
<accession>A0ACA9T177</accession>
<evidence type="ECO:0000313" key="1">
    <source>
        <dbReference type="EMBL" id="CAG8852180.1"/>
    </source>
</evidence>
<sequence>YTIPRWTIPISTHAEEISKETIYKAILHYFGKAPEGWFNYYKKQS</sequence>
<proteinExistence type="predicted"/>
<evidence type="ECO:0000313" key="2">
    <source>
        <dbReference type="Proteomes" id="UP000789920"/>
    </source>
</evidence>
<keyword evidence="2" id="KW-1185">Reference proteome</keyword>
<dbReference type="EMBL" id="CAJVQC010180464">
    <property type="protein sequence ID" value="CAG8852180.1"/>
    <property type="molecule type" value="Genomic_DNA"/>
</dbReference>
<protein>
    <submittedName>
        <fullName evidence="1">26247_t:CDS:1</fullName>
    </submittedName>
</protein>
<gene>
    <name evidence="1" type="ORF">RPERSI_LOCUS36943</name>
</gene>
<reference evidence="1" key="1">
    <citation type="submission" date="2021-06" db="EMBL/GenBank/DDBJ databases">
        <authorList>
            <person name="Kallberg Y."/>
            <person name="Tangrot J."/>
            <person name="Rosling A."/>
        </authorList>
    </citation>
    <scope>NUCLEOTIDE SEQUENCE</scope>
    <source>
        <strain evidence="1">MA461A</strain>
    </source>
</reference>
<organism evidence="1 2">
    <name type="scientific">Racocetra persica</name>
    <dbReference type="NCBI Taxonomy" id="160502"/>
    <lineage>
        <taxon>Eukaryota</taxon>
        <taxon>Fungi</taxon>
        <taxon>Fungi incertae sedis</taxon>
        <taxon>Mucoromycota</taxon>
        <taxon>Glomeromycotina</taxon>
        <taxon>Glomeromycetes</taxon>
        <taxon>Diversisporales</taxon>
        <taxon>Gigasporaceae</taxon>
        <taxon>Racocetra</taxon>
    </lineage>
</organism>